<dbReference type="Proteomes" id="UP001210380">
    <property type="component" value="Unassembled WGS sequence"/>
</dbReference>
<accession>A0ABT4V5N1</accession>
<name>A0ABT4V5N1_9PSEU</name>
<proteinExistence type="predicted"/>
<organism evidence="1 2">
    <name type="scientific">Saccharopolyspora oryzae</name>
    <dbReference type="NCBI Taxonomy" id="2997343"/>
    <lineage>
        <taxon>Bacteria</taxon>
        <taxon>Bacillati</taxon>
        <taxon>Actinomycetota</taxon>
        <taxon>Actinomycetes</taxon>
        <taxon>Pseudonocardiales</taxon>
        <taxon>Pseudonocardiaceae</taxon>
        <taxon>Saccharopolyspora</taxon>
    </lineage>
</organism>
<evidence type="ECO:0008006" key="3">
    <source>
        <dbReference type="Google" id="ProtNLM"/>
    </source>
</evidence>
<comment type="caution">
    <text evidence="1">The sequence shown here is derived from an EMBL/GenBank/DDBJ whole genome shotgun (WGS) entry which is preliminary data.</text>
</comment>
<dbReference type="EMBL" id="JAQGLA010000060">
    <property type="protein sequence ID" value="MDA3629133.1"/>
    <property type="molecule type" value="Genomic_DNA"/>
</dbReference>
<evidence type="ECO:0000313" key="1">
    <source>
        <dbReference type="EMBL" id="MDA3629133.1"/>
    </source>
</evidence>
<keyword evidence="2" id="KW-1185">Reference proteome</keyword>
<sequence length="104" mass="10763">MSKLARFSQSSSWWVPAQSISAHAVELVHRQGLKVTALASAGDGEILVTRGADHVLSRGASLAPAGWDGMLDAAVPGPIHFEDAAAADARLAEGGLRGRLVLIP</sequence>
<reference evidence="1 2" key="1">
    <citation type="submission" date="2022-11" db="EMBL/GenBank/DDBJ databases">
        <title>Draft genome sequence of Saccharopolyspora sp. WRP15-2 isolated from rhizosphere soils of wild rice in Thailand.</title>
        <authorList>
            <person name="Duangmal K."/>
            <person name="Kammanee S."/>
            <person name="Muangham S."/>
        </authorList>
    </citation>
    <scope>NUCLEOTIDE SEQUENCE [LARGE SCALE GENOMIC DNA]</scope>
    <source>
        <strain evidence="1 2">WRP15-2</strain>
    </source>
</reference>
<evidence type="ECO:0000313" key="2">
    <source>
        <dbReference type="Proteomes" id="UP001210380"/>
    </source>
</evidence>
<protein>
    <recommendedName>
        <fullName evidence="3">Zinc-binding alcohol dehydrogenase family protein</fullName>
    </recommendedName>
</protein>
<dbReference type="RefSeq" id="WP_270952106.1">
    <property type="nucleotide sequence ID" value="NZ_JAQGLA010000060.1"/>
</dbReference>
<gene>
    <name evidence="1" type="ORF">OU415_27135</name>
</gene>